<name>A0AAD7JH17_9AGAR</name>
<dbReference type="Proteomes" id="UP001215598">
    <property type="component" value="Unassembled WGS sequence"/>
</dbReference>
<protein>
    <submittedName>
        <fullName evidence="1">Uncharacterized protein</fullName>
    </submittedName>
</protein>
<evidence type="ECO:0000313" key="1">
    <source>
        <dbReference type="EMBL" id="KAJ7762464.1"/>
    </source>
</evidence>
<dbReference type="EMBL" id="JARKIB010000032">
    <property type="protein sequence ID" value="KAJ7762464.1"/>
    <property type="molecule type" value="Genomic_DNA"/>
</dbReference>
<gene>
    <name evidence="1" type="ORF">B0H16DRAFT_1883946</name>
</gene>
<reference evidence="1" key="1">
    <citation type="submission" date="2023-03" db="EMBL/GenBank/DDBJ databases">
        <title>Massive genome expansion in bonnet fungi (Mycena s.s.) driven by repeated elements and novel gene families across ecological guilds.</title>
        <authorList>
            <consortium name="Lawrence Berkeley National Laboratory"/>
            <person name="Harder C.B."/>
            <person name="Miyauchi S."/>
            <person name="Viragh M."/>
            <person name="Kuo A."/>
            <person name="Thoen E."/>
            <person name="Andreopoulos B."/>
            <person name="Lu D."/>
            <person name="Skrede I."/>
            <person name="Drula E."/>
            <person name="Henrissat B."/>
            <person name="Morin E."/>
            <person name="Kohler A."/>
            <person name="Barry K."/>
            <person name="LaButti K."/>
            <person name="Morin E."/>
            <person name="Salamov A."/>
            <person name="Lipzen A."/>
            <person name="Mereny Z."/>
            <person name="Hegedus B."/>
            <person name="Baldrian P."/>
            <person name="Stursova M."/>
            <person name="Weitz H."/>
            <person name="Taylor A."/>
            <person name="Grigoriev I.V."/>
            <person name="Nagy L.G."/>
            <person name="Martin F."/>
            <person name="Kauserud H."/>
        </authorList>
    </citation>
    <scope>NUCLEOTIDE SEQUENCE</scope>
    <source>
        <strain evidence="1">CBHHK182m</strain>
    </source>
</reference>
<comment type="caution">
    <text evidence="1">The sequence shown here is derived from an EMBL/GenBank/DDBJ whole genome shotgun (WGS) entry which is preliminary data.</text>
</comment>
<accession>A0AAD7JH17</accession>
<proteinExistence type="predicted"/>
<keyword evidence="2" id="KW-1185">Reference proteome</keyword>
<evidence type="ECO:0000313" key="2">
    <source>
        <dbReference type="Proteomes" id="UP001215598"/>
    </source>
</evidence>
<dbReference type="AlphaFoldDB" id="A0AAD7JH17"/>
<organism evidence="1 2">
    <name type="scientific">Mycena metata</name>
    <dbReference type="NCBI Taxonomy" id="1033252"/>
    <lineage>
        <taxon>Eukaryota</taxon>
        <taxon>Fungi</taxon>
        <taxon>Dikarya</taxon>
        <taxon>Basidiomycota</taxon>
        <taxon>Agaricomycotina</taxon>
        <taxon>Agaricomycetes</taxon>
        <taxon>Agaricomycetidae</taxon>
        <taxon>Agaricales</taxon>
        <taxon>Marasmiineae</taxon>
        <taxon>Mycenaceae</taxon>
        <taxon>Mycena</taxon>
    </lineage>
</organism>
<sequence length="233" mass="26929">MPRGRVLHLHLGGVPKFLVFPPRGVEEVSFQDRTAMTWPTWGWAKAVGVSLGRRYTRWFLASYRRVYPVFTRLIERFYYHATLGLYLHCIHMVNSQWHSELDGPVITPPVGHPAASKSDSIAHSNPQMHILRLPHTRRVPCDTIRYDTYICPIPLEDADATQYSGQDRASIRRIDVDDIPIFLFDILPSSRLPQRPRFPRDAEDLKRRDAGAIILLLFWRISSIAYTHPSLHP</sequence>